<feature type="chain" id="PRO_5044767410" evidence="1">
    <location>
        <begin position="20"/>
        <end position="164"/>
    </location>
</feature>
<feature type="signal peptide" evidence="1">
    <location>
        <begin position="1"/>
        <end position="19"/>
    </location>
</feature>
<evidence type="ECO:0000256" key="1">
    <source>
        <dbReference type="SAM" id="SignalP"/>
    </source>
</evidence>
<dbReference type="Proteomes" id="UP001552299">
    <property type="component" value="Unassembled WGS sequence"/>
</dbReference>
<dbReference type="EMBL" id="JANQDX010000011">
    <property type="protein sequence ID" value="KAL0916687.1"/>
    <property type="molecule type" value="Genomic_DNA"/>
</dbReference>
<accession>A0ABD0V287</accession>
<sequence>MRPWRLRRVMRMFPWEIMAAAVAVDEKERTAAEARKRVMAGSKFLFHGNSDEKKLHLIACNSTAIPRQHGGLGIDAIAIYFGFSCSFIWRLYNANSLVSSWFKAKYESPWKSSLPTASKTWKLICATAIKIKPVISFAVAPHAKFSMLWDLGAMAALLLRDQPI</sequence>
<comment type="caution">
    <text evidence="2">The sequence shown here is derived from an EMBL/GenBank/DDBJ whole genome shotgun (WGS) entry which is preliminary data.</text>
</comment>
<gene>
    <name evidence="2" type="ORF">M5K25_014216</name>
</gene>
<dbReference type="AlphaFoldDB" id="A0ABD0V287"/>
<protein>
    <submittedName>
        <fullName evidence="2">Uncharacterized protein</fullName>
    </submittedName>
</protein>
<keyword evidence="1" id="KW-0732">Signal</keyword>
<evidence type="ECO:0000313" key="2">
    <source>
        <dbReference type="EMBL" id="KAL0916687.1"/>
    </source>
</evidence>
<evidence type="ECO:0000313" key="3">
    <source>
        <dbReference type="Proteomes" id="UP001552299"/>
    </source>
</evidence>
<keyword evidence="3" id="KW-1185">Reference proteome</keyword>
<name>A0ABD0V287_DENTH</name>
<organism evidence="2 3">
    <name type="scientific">Dendrobium thyrsiflorum</name>
    <name type="common">Pinecone-like raceme dendrobium</name>
    <name type="synonym">Orchid</name>
    <dbReference type="NCBI Taxonomy" id="117978"/>
    <lineage>
        <taxon>Eukaryota</taxon>
        <taxon>Viridiplantae</taxon>
        <taxon>Streptophyta</taxon>
        <taxon>Embryophyta</taxon>
        <taxon>Tracheophyta</taxon>
        <taxon>Spermatophyta</taxon>
        <taxon>Magnoliopsida</taxon>
        <taxon>Liliopsida</taxon>
        <taxon>Asparagales</taxon>
        <taxon>Orchidaceae</taxon>
        <taxon>Epidendroideae</taxon>
        <taxon>Malaxideae</taxon>
        <taxon>Dendrobiinae</taxon>
        <taxon>Dendrobium</taxon>
    </lineage>
</organism>
<proteinExistence type="predicted"/>
<reference evidence="2 3" key="1">
    <citation type="journal article" date="2024" name="Plant Biotechnol. J.">
        <title>Dendrobium thyrsiflorum genome and its molecular insights into genes involved in important horticultural traits.</title>
        <authorList>
            <person name="Chen B."/>
            <person name="Wang J.Y."/>
            <person name="Zheng P.J."/>
            <person name="Li K.L."/>
            <person name="Liang Y.M."/>
            <person name="Chen X.F."/>
            <person name="Zhang C."/>
            <person name="Zhao X."/>
            <person name="He X."/>
            <person name="Zhang G.Q."/>
            <person name="Liu Z.J."/>
            <person name="Xu Q."/>
        </authorList>
    </citation>
    <scope>NUCLEOTIDE SEQUENCE [LARGE SCALE GENOMIC DNA]</scope>
    <source>
        <strain evidence="2">GZMU011</strain>
    </source>
</reference>